<dbReference type="WBParaSite" id="JU765_v2.g1325.t1">
    <property type="protein sequence ID" value="JU765_v2.g1325.t1"/>
    <property type="gene ID" value="JU765_v2.g1325"/>
</dbReference>
<dbReference type="Proteomes" id="UP000887576">
    <property type="component" value="Unplaced"/>
</dbReference>
<name>A0AC34Q5U3_9BILA</name>
<sequence>ICNDLEPSIYAMKNSSVIASAFVTSFMARLTFSQMLKVAGYGTQLLGNLNTYLNVLMTVLANNLVPFYKQLQQVITSYKARGIQQDPTMVRGYVKIGQFATKKRINTIICRVKKAFSAADWKVLYNFVISSQTFKFSLYPCVVP</sequence>
<reference evidence="2" key="1">
    <citation type="submission" date="2022-11" db="UniProtKB">
        <authorList>
            <consortium name="WormBaseParasite"/>
        </authorList>
    </citation>
    <scope>IDENTIFICATION</scope>
</reference>
<evidence type="ECO:0000313" key="1">
    <source>
        <dbReference type="Proteomes" id="UP000887576"/>
    </source>
</evidence>
<protein>
    <submittedName>
        <fullName evidence="2">Uncharacterized protein</fullName>
    </submittedName>
</protein>
<accession>A0AC34Q5U3</accession>
<organism evidence="1 2">
    <name type="scientific">Panagrolaimus sp. JU765</name>
    <dbReference type="NCBI Taxonomy" id="591449"/>
    <lineage>
        <taxon>Eukaryota</taxon>
        <taxon>Metazoa</taxon>
        <taxon>Ecdysozoa</taxon>
        <taxon>Nematoda</taxon>
        <taxon>Chromadorea</taxon>
        <taxon>Rhabditida</taxon>
        <taxon>Tylenchina</taxon>
        <taxon>Panagrolaimomorpha</taxon>
        <taxon>Panagrolaimoidea</taxon>
        <taxon>Panagrolaimidae</taxon>
        <taxon>Panagrolaimus</taxon>
    </lineage>
</organism>
<proteinExistence type="predicted"/>
<evidence type="ECO:0000313" key="2">
    <source>
        <dbReference type="WBParaSite" id="JU765_v2.g1325.t1"/>
    </source>
</evidence>